<dbReference type="InterPro" id="IPR035418">
    <property type="entry name" value="AraC-bd_2"/>
</dbReference>
<evidence type="ECO:0000313" key="5">
    <source>
        <dbReference type="EMBL" id="TVZ01542.1"/>
    </source>
</evidence>
<gene>
    <name evidence="5" type="ORF">EAS64_29020</name>
</gene>
<dbReference type="GO" id="GO:0043565">
    <property type="term" value="F:sequence-specific DNA binding"/>
    <property type="evidence" value="ECO:0007669"/>
    <property type="project" value="InterPro"/>
</dbReference>
<dbReference type="Gene3D" id="1.10.10.60">
    <property type="entry name" value="Homeodomain-like"/>
    <property type="match status" value="1"/>
</dbReference>
<dbReference type="PROSITE" id="PS01124">
    <property type="entry name" value="HTH_ARAC_FAMILY_2"/>
    <property type="match status" value="1"/>
</dbReference>
<keyword evidence="1" id="KW-0805">Transcription regulation</keyword>
<keyword evidence="6" id="KW-1185">Reference proteome</keyword>
<dbReference type="SUPFAM" id="SSF46689">
    <property type="entry name" value="Homeodomain-like"/>
    <property type="match status" value="1"/>
</dbReference>
<keyword evidence="2" id="KW-0238">DNA-binding</keyword>
<organism evidence="5 6">
    <name type="scientific">Trebonia kvetii</name>
    <dbReference type="NCBI Taxonomy" id="2480626"/>
    <lineage>
        <taxon>Bacteria</taxon>
        <taxon>Bacillati</taxon>
        <taxon>Actinomycetota</taxon>
        <taxon>Actinomycetes</taxon>
        <taxon>Streptosporangiales</taxon>
        <taxon>Treboniaceae</taxon>
        <taxon>Trebonia</taxon>
    </lineage>
</organism>
<dbReference type="SMART" id="SM00342">
    <property type="entry name" value="HTH_ARAC"/>
    <property type="match status" value="1"/>
</dbReference>
<sequence>MEPADMPNAAVLKQGVGEISNADEDLRYGPGCAFLLPADRPSATLIGAVTMATLQVPLTVVGALAEEWTGMPAADLRFAAMAPVSAARQGTFGRTVDFICDQLVTSAITEIEPLLAQELTRLAAAAILETFPNTTMTAGYLAGPGWVAWATVDRATEYIDARAGRPITVEEVAAWADVTVFALRYSFQQRFGTTPEGYLRRIRLERAHQDLSNADPTSGITAAGVARRWGWASLSQFNLAYLRRFGKLPGRASQN</sequence>
<dbReference type="Proteomes" id="UP000460272">
    <property type="component" value="Unassembled WGS sequence"/>
</dbReference>
<reference evidence="5 6" key="1">
    <citation type="submission" date="2018-11" db="EMBL/GenBank/DDBJ databases">
        <title>Trebonia kvetii gen.nov., sp.nov., a novel acidophilic actinobacterium, and proposal of the new actinobacterial family Treboniaceae fam. nov.</title>
        <authorList>
            <person name="Rapoport D."/>
            <person name="Sagova-Mareckova M."/>
            <person name="Sedlacek I."/>
            <person name="Provaznik J."/>
            <person name="Kralova S."/>
            <person name="Pavlinic D."/>
            <person name="Benes V."/>
            <person name="Kopecky J."/>
        </authorList>
    </citation>
    <scope>NUCLEOTIDE SEQUENCE [LARGE SCALE GENOMIC DNA]</scope>
    <source>
        <strain evidence="5 6">15Tr583</strain>
    </source>
</reference>
<feature type="domain" description="HTH araC/xylS-type" evidence="4">
    <location>
        <begin position="153"/>
        <end position="255"/>
    </location>
</feature>
<evidence type="ECO:0000256" key="1">
    <source>
        <dbReference type="ARBA" id="ARBA00023015"/>
    </source>
</evidence>
<evidence type="ECO:0000256" key="3">
    <source>
        <dbReference type="ARBA" id="ARBA00023163"/>
    </source>
</evidence>
<evidence type="ECO:0000256" key="2">
    <source>
        <dbReference type="ARBA" id="ARBA00023125"/>
    </source>
</evidence>
<protein>
    <submittedName>
        <fullName evidence="5">AraC family transcriptional regulator</fullName>
    </submittedName>
</protein>
<evidence type="ECO:0000259" key="4">
    <source>
        <dbReference type="PROSITE" id="PS01124"/>
    </source>
</evidence>
<dbReference type="PANTHER" id="PTHR46796">
    <property type="entry name" value="HTH-TYPE TRANSCRIPTIONAL ACTIVATOR RHAS-RELATED"/>
    <property type="match status" value="1"/>
</dbReference>
<dbReference type="Pfam" id="PF14525">
    <property type="entry name" value="AraC_binding_2"/>
    <property type="match status" value="1"/>
</dbReference>
<keyword evidence="3" id="KW-0804">Transcription</keyword>
<dbReference type="GO" id="GO:0003700">
    <property type="term" value="F:DNA-binding transcription factor activity"/>
    <property type="evidence" value="ECO:0007669"/>
    <property type="project" value="InterPro"/>
</dbReference>
<name>A0A6P2BR86_9ACTN</name>
<dbReference type="OrthoDB" id="5464689at2"/>
<dbReference type="InterPro" id="IPR018060">
    <property type="entry name" value="HTH_AraC"/>
</dbReference>
<evidence type="ECO:0000313" key="6">
    <source>
        <dbReference type="Proteomes" id="UP000460272"/>
    </source>
</evidence>
<accession>A0A6P2BR86</accession>
<proteinExistence type="predicted"/>
<dbReference type="InterPro" id="IPR050204">
    <property type="entry name" value="AraC_XylS_family_regulators"/>
</dbReference>
<dbReference type="EMBL" id="RPFW01000006">
    <property type="protein sequence ID" value="TVZ01542.1"/>
    <property type="molecule type" value="Genomic_DNA"/>
</dbReference>
<comment type="caution">
    <text evidence="5">The sequence shown here is derived from an EMBL/GenBank/DDBJ whole genome shotgun (WGS) entry which is preliminary data.</text>
</comment>
<dbReference type="AlphaFoldDB" id="A0A6P2BR86"/>
<dbReference type="Pfam" id="PF12833">
    <property type="entry name" value="HTH_18"/>
    <property type="match status" value="1"/>
</dbReference>
<dbReference type="InterPro" id="IPR009057">
    <property type="entry name" value="Homeodomain-like_sf"/>
</dbReference>